<name>A0A931AYM1_9ENTE</name>
<dbReference type="Proteomes" id="UP000637757">
    <property type="component" value="Unassembled WGS sequence"/>
</dbReference>
<dbReference type="EMBL" id="JADAKE010000016">
    <property type="protein sequence ID" value="MBF8807973.1"/>
    <property type="molecule type" value="Genomic_DNA"/>
</dbReference>
<keyword evidence="2" id="KW-1185">Reference proteome</keyword>
<organism evidence="1 2">
    <name type="scientific">Enterococcus lacertideformus</name>
    <dbReference type="NCBI Taxonomy" id="2771493"/>
    <lineage>
        <taxon>Bacteria</taxon>
        <taxon>Bacillati</taxon>
        <taxon>Bacillota</taxon>
        <taxon>Bacilli</taxon>
        <taxon>Lactobacillales</taxon>
        <taxon>Enterococcaceae</taxon>
        <taxon>Enterococcus</taxon>
    </lineage>
</organism>
<proteinExistence type="predicted"/>
<comment type="caution">
    <text evidence="1">The sequence shown here is derived from an EMBL/GenBank/DDBJ whole genome shotgun (WGS) entry which is preliminary data.</text>
</comment>
<evidence type="ECO:0000313" key="2">
    <source>
        <dbReference type="Proteomes" id="UP000637757"/>
    </source>
</evidence>
<dbReference type="AlphaFoldDB" id="A0A931AYM1"/>
<gene>
    <name evidence="1" type="ORF">IC227_06025</name>
</gene>
<protein>
    <submittedName>
        <fullName evidence="1">Uncharacterized protein</fullName>
    </submittedName>
</protein>
<reference evidence="1" key="1">
    <citation type="submission" date="2020-09" db="EMBL/GenBank/DDBJ databases">
        <title>Genomic insights into the novelty and pathogenicity of a unique biofilm-forming Enterococcus sp. bacteria (Enterococcus lacertideformus) identified in reptiles.</title>
        <authorList>
            <person name="Agius J.E."/>
            <person name="Phalen D.N."/>
            <person name="Rose K."/>
            <person name="Eden J.-S."/>
        </authorList>
    </citation>
    <scope>NUCLEOTIDE SEQUENCE</scope>
    <source>
        <strain evidence="1">PHRS 0518</strain>
    </source>
</reference>
<sequence length="117" mass="13335">MVFADLSGSYIKKKNNQYIVNLVNLKTGSITEFVIDEPRKKELAQILGSQVHSGLKTKTSLKEKLDAISVATEEKRKIQDYGIQLKQCQFLIPQFFPMILFTCQLNGQERQNQVVSI</sequence>
<accession>A0A931AYM1</accession>
<evidence type="ECO:0000313" key="1">
    <source>
        <dbReference type="EMBL" id="MBF8807973.1"/>
    </source>
</evidence>